<feature type="domain" description="Tape measure protein N-terminal" evidence="2">
    <location>
        <begin position="63"/>
        <end position="253"/>
    </location>
</feature>
<dbReference type="PATRIC" id="fig|480.237.peg.1157"/>
<sequence>MSQVLERLQILLHADTARYQRDIKKASSDTQREFESIKTSAQSMAGYVKSALAGFGATAAVSSVIRTADEMRTMTNVVRLNTQSHQEYKDVLLQLKTISNDNLTSIGSTIELYGSSKSALDELGKSQQDVLLFTENITKAMAVGGGSAASQQAALVQLAQALNMGALKGQEFNSVASQAPAILALLKSELGATTAELKDMAAKGKITAEVIYSAVAGASTELDKKLAQMPITVSGAMNVVKNNYKSIVNEIMNENSALTTTLAESVKWVGENLASLSIAAGAVGVVWGGLLIKNSALVTGFTTFVGAQVAATKAAAVNAFTVQGQAQAYNTLQTRLMLLRLTKAHYIDLTKQSVVAVRSNTAALLAQARAMSVATAAQRAAAGAAILTANAVSKVGGGMMALGRIIKVHPLMTLAAVLSAVVVSTHGMTGALESLSDAFGVTTLMAKDFIVFVGDGFSMAWDAVSAFADNMLAKVGDTTKGSTGAFSNFFATSHGGFVGMLQVAAKTFDLINAAAKAGAQNALHNFVQLGKATQNIFIGIGNAFVSTIEFMINDMTRKIDWLSEKANAVAAFLGMESRLPLIGKVNLGRAQYNAVDFGVVASIADSNTHSAYNYVTALADQTVAARQAAQSNSGLASSYDSVGDAASKSGKKASDSAKDISDAISELSARVAKLHYESHQLLNNSYSDMLFEVTHELGKFYKATEKQKAALKDLAKQEDMFTATKQANDELKSFARTIALMGKESPFDELLYDLFDMRNELSVLNKETKDQLLLWAAQTEEVRLITELNQKEADMLHEGIKSAEKSAYRRDVLDIEREIAKELEKYAGLQREGTEHIYKQIKLNLENHATERKKLLTQQAYMQLVFDSRTEAEKNLDTLKEQLDVLREQAKILGTMGLDYSDTTDIAKRIITDALGLPKPEVSAYQMLDDERQSRHDILRAGVDQMLQNERLTEEERIKIKEWGVDERLKIEKAYSTAMSSLILSDSENMFGSLASITKDSLGEQSRLYRAMFAMQQGFAIAQAGLDMQQAISKGLAKGFPEGLADMAMAVSHGAKIVSAIKSVVMPVGQAHDGIMSVPKSGTWNLEKGERVLPRHTAKALDDKLDKIGTGDRPVNVVINNYSGEKTDVQQMPNGDMMVTIGKMISHTVDAKLNQRFIQARRQGGELYG</sequence>
<accession>A0A198UMQ9</accession>
<dbReference type="NCBIfam" id="TIGR02675">
    <property type="entry name" value="tape_meas_nterm"/>
    <property type="match status" value="1"/>
</dbReference>
<organism evidence="3 4">
    <name type="scientific">Moraxella catarrhalis</name>
    <name type="common">Branhamella catarrhalis</name>
    <dbReference type="NCBI Taxonomy" id="480"/>
    <lineage>
        <taxon>Bacteria</taxon>
        <taxon>Pseudomonadati</taxon>
        <taxon>Pseudomonadota</taxon>
        <taxon>Gammaproteobacteria</taxon>
        <taxon>Moraxellales</taxon>
        <taxon>Moraxellaceae</taxon>
        <taxon>Moraxella</taxon>
    </lineage>
</organism>
<feature type="coiled-coil region" evidence="1">
    <location>
        <begin position="812"/>
        <end position="896"/>
    </location>
</feature>
<gene>
    <name evidence="3" type="ORF">AO384_0610</name>
</gene>
<dbReference type="AlphaFoldDB" id="A0A198UMQ9"/>
<evidence type="ECO:0000256" key="1">
    <source>
        <dbReference type="SAM" id="Coils"/>
    </source>
</evidence>
<dbReference type="RefSeq" id="WP_064610686.1">
    <property type="nucleotide sequence ID" value="NZ_LXHB01000049.1"/>
</dbReference>
<dbReference type="InterPro" id="IPR013491">
    <property type="entry name" value="Tape_meas_N"/>
</dbReference>
<evidence type="ECO:0000259" key="2">
    <source>
        <dbReference type="Pfam" id="PF20155"/>
    </source>
</evidence>
<evidence type="ECO:0000313" key="3">
    <source>
        <dbReference type="EMBL" id="OAU97574.1"/>
    </source>
</evidence>
<keyword evidence="1" id="KW-0175">Coiled coil</keyword>
<evidence type="ECO:0000313" key="4">
    <source>
        <dbReference type="Proteomes" id="UP000078228"/>
    </source>
</evidence>
<keyword evidence="4" id="KW-1185">Reference proteome</keyword>
<dbReference type="Proteomes" id="UP000078228">
    <property type="component" value="Unassembled WGS sequence"/>
</dbReference>
<protein>
    <submittedName>
        <fullName evidence="3">Phage tail length tape-measure protein</fullName>
    </submittedName>
</protein>
<dbReference type="Pfam" id="PF20155">
    <property type="entry name" value="TMP_3"/>
    <property type="match status" value="1"/>
</dbReference>
<name>A0A198UMQ9_MORCA</name>
<dbReference type="EMBL" id="LXHC01000006">
    <property type="protein sequence ID" value="OAU97574.1"/>
    <property type="molecule type" value="Genomic_DNA"/>
</dbReference>
<proteinExistence type="predicted"/>
<comment type="caution">
    <text evidence="3">The sequence shown here is derived from an EMBL/GenBank/DDBJ whole genome shotgun (WGS) entry which is preliminary data.</text>
</comment>
<reference evidence="3 4" key="1">
    <citation type="journal article" date="2016" name="Genome Biol. Evol.">
        <title>Comparative Genomic Analyses of the Moraxella catarrhalis Serosensitive and Seroresistant Lineages Demonstrate Their Independent Evolution.</title>
        <authorList>
            <person name="Earl J.P."/>
            <person name="de Vries S.P."/>
            <person name="Ahmed A."/>
            <person name="Powell E."/>
            <person name="Schultz M.P."/>
            <person name="Hermans P.W."/>
            <person name="Hill D.J."/>
            <person name="Zhou Z."/>
            <person name="Constantinidou C.I."/>
            <person name="Hu F.Z."/>
            <person name="Bootsma H.J."/>
            <person name="Ehrlich G.D."/>
        </authorList>
    </citation>
    <scope>NUCLEOTIDE SEQUENCE [LARGE SCALE GENOMIC DNA]</scope>
    <source>
        <strain evidence="3 4">Z7542</strain>
    </source>
</reference>
<dbReference type="OrthoDB" id="6174294at2"/>